<evidence type="ECO:0000313" key="10">
    <source>
        <dbReference type="Proteomes" id="UP001149822"/>
    </source>
</evidence>
<gene>
    <name evidence="9" type="ORF">OU682_02485</name>
</gene>
<organism evidence="9 10">
    <name type="scientific">Paracoccus benzoatiresistens</name>
    <dbReference type="NCBI Taxonomy" id="2997341"/>
    <lineage>
        <taxon>Bacteria</taxon>
        <taxon>Pseudomonadati</taxon>
        <taxon>Pseudomonadota</taxon>
        <taxon>Alphaproteobacteria</taxon>
        <taxon>Rhodobacterales</taxon>
        <taxon>Paracoccaceae</taxon>
        <taxon>Paracoccus</taxon>
    </lineage>
</organism>
<feature type="transmembrane region" description="Helical" evidence="7">
    <location>
        <begin position="15"/>
        <end position="37"/>
    </location>
</feature>
<dbReference type="RefSeq" id="WP_268940484.1">
    <property type="nucleotide sequence ID" value="NZ_JAPTYD010000002.1"/>
</dbReference>
<dbReference type="PANTHER" id="PTHR43066:SF26">
    <property type="entry name" value="RHOMBOID PROTEASE GLPG"/>
    <property type="match status" value="1"/>
</dbReference>
<reference evidence="9" key="1">
    <citation type="submission" date="2022-12" db="EMBL/GenBank/DDBJ databases">
        <title>Paracoccus sp. EF6 isolated from a lake water.</title>
        <authorList>
            <person name="Liu H."/>
        </authorList>
    </citation>
    <scope>NUCLEOTIDE SEQUENCE</scope>
    <source>
        <strain evidence="9">EF6</strain>
    </source>
</reference>
<evidence type="ECO:0000256" key="3">
    <source>
        <dbReference type="ARBA" id="ARBA00022519"/>
    </source>
</evidence>
<dbReference type="PANTHER" id="PTHR43066">
    <property type="entry name" value="RHOMBOID-RELATED PROTEIN"/>
    <property type="match status" value="1"/>
</dbReference>
<keyword evidence="9" id="KW-0378">Hydrolase</keyword>
<keyword evidence="2" id="KW-1003">Cell membrane</keyword>
<keyword evidence="10" id="KW-1185">Reference proteome</keyword>
<keyword evidence="6 7" id="KW-0472">Membrane</keyword>
<keyword evidence="5 7" id="KW-1133">Transmembrane helix</keyword>
<comment type="subcellular location">
    <subcellularLocation>
        <location evidence="1">Membrane</location>
        <topology evidence="1">Multi-pass membrane protein</topology>
    </subcellularLocation>
</comment>
<feature type="transmembrane region" description="Helical" evidence="7">
    <location>
        <begin position="188"/>
        <end position="209"/>
    </location>
</feature>
<evidence type="ECO:0000313" key="9">
    <source>
        <dbReference type="EMBL" id="MCZ0960484.1"/>
    </source>
</evidence>
<dbReference type="GO" id="GO:0008233">
    <property type="term" value="F:peptidase activity"/>
    <property type="evidence" value="ECO:0007669"/>
    <property type="project" value="UniProtKB-KW"/>
</dbReference>
<keyword evidence="3" id="KW-0997">Cell inner membrane</keyword>
<protein>
    <submittedName>
        <fullName evidence="9">Rhomboid family intramembrane serine protease</fullName>
    </submittedName>
</protein>
<sequence length="241" mass="26486">MFPIRDHNPSQQRPWVTYALVVLNVAMFLLTLPVMQGGEWLWTRLALYPLAVTHGELMWGLLTHMFLHGGIMHLVGNMLFLWIFGDNLEEQLGRLGFLAFYLTAGFVAAAAQIATEPLSPIPMVGASGAIAGVMGGYLLLFPRARVDIIAIFIIFFKIFTLPAWIVLGVWLAIQFLGGYMTPGEGGGVAYWAHAGGFLAGVVLALPRFLRLGGPDFWARTHGHPPHPEAIYAPSRIPRVGR</sequence>
<feature type="transmembrane region" description="Helical" evidence="7">
    <location>
        <begin position="57"/>
        <end position="83"/>
    </location>
</feature>
<evidence type="ECO:0000256" key="5">
    <source>
        <dbReference type="ARBA" id="ARBA00022989"/>
    </source>
</evidence>
<dbReference type="SUPFAM" id="SSF144091">
    <property type="entry name" value="Rhomboid-like"/>
    <property type="match status" value="1"/>
</dbReference>
<dbReference type="Pfam" id="PF01694">
    <property type="entry name" value="Rhomboid"/>
    <property type="match status" value="1"/>
</dbReference>
<keyword evidence="4 7" id="KW-0812">Transmembrane</keyword>
<feature type="transmembrane region" description="Helical" evidence="7">
    <location>
        <begin position="148"/>
        <end position="176"/>
    </location>
</feature>
<dbReference type="Gene3D" id="1.20.1540.10">
    <property type="entry name" value="Rhomboid-like"/>
    <property type="match status" value="1"/>
</dbReference>
<dbReference type="GO" id="GO:0006508">
    <property type="term" value="P:proteolysis"/>
    <property type="evidence" value="ECO:0007669"/>
    <property type="project" value="UniProtKB-KW"/>
</dbReference>
<dbReference type="InterPro" id="IPR035952">
    <property type="entry name" value="Rhomboid-like_sf"/>
</dbReference>
<feature type="transmembrane region" description="Helical" evidence="7">
    <location>
        <begin position="121"/>
        <end position="141"/>
    </location>
</feature>
<proteinExistence type="predicted"/>
<feature type="transmembrane region" description="Helical" evidence="7">
    <location>
        <begin position="95"/>
        <end position="115"/>
    </location>
</feature>
<evidence type="ECO:0000256" key="1">
    <source>
        <dbReference type="ARBA" id="ARBA00004141"/>
    </source>
</evidence>
<feature type="domain" description="Peptidase S54 rhomboid" evidence="8">
    <location>
        <begin position="58"/>
        <end position="206"/>
    </location>
</feature>
<evidence type="ECO:0000259" key="8">
    <source>
        <dbReference type="Pfam" id="PF01694"/>
    </source>
</evidence>
<comment type="caution">
    <text evidence="9">The sequence shown here is derived from an EMBL/GenBank/DDBJ whole genome shotgun (WGS) entry which is preliminary data.</text>
</comment>
<dbReference type="InterPro" id="IPR022764">
    <property type="entry name" value="Peptidase_S54_rhomboid_dom"/>
</dbReference>
<dbReference type="EMBL" id="JAPTYD010000002">
    <property type="protein sequence ID" value="MCZ0960484.1"/>
    <property type="molecule type" value="Genomic_DNA"/>
</dbReference>
<evidence type="ECO:0000256" key="4">
    <source>
        <dbReference type="ARBA" id="ARBA00022692"/>
    </source>
</evidence>
<evidence type="ECO:0000256" key="7">
    <source>
        <dbReference type="SAM" id="Phobius"/>
    </source>
</evidence>
<accession>A0ABT4J044</accession>
<dbReference type="Proteomes" id="UP001149822">
    <property type="component" value="Unassembled WGS sequence"/>
</dbReference>
<evidence type="ECO:0000256" key="2">
    <source>
        <dbReference type="ARBA" id="ARBA00022475"/>
    </source>
</evidence>
<name>A0ABT4J044_9RHOB</name>
<keyword evidence="9" id="KW-0645">Protease</keyword>
<evidence type="ECO:0000256" key="6">
    <source>
        <dbReference type="ARBA" id="ARBA00023136"/>
    </source>
</evidence>